<dbReference type="AlphaFoldDB" id="A0A917DQP2"/>
<evidence type="ECO:0000313" key="1">
    <source>
        <dbReference type="EMBL" id="GGD61677.1"/>
    </source>
</evidence>
<dbReference type="Gene3D" id="3.40.630.30">
    <property type="match status" value="1"/>
</dbReference>
<organism evidence="1 2">
    <name type="scientific">Emticicia aquatilis</name>
    <dbReference type="NCBI Taxonomy" id="1537369"/>
    <lineage>
        <taxon>Bacteria</taxon>
        <taxon>Pseudomonadati</taxon>
        <taxon>Bacteroidota</taxon>
        <taxon>Cytophagia</taxon>
        <taxon>Cytophagales</taxon>
        <taxon>Leadbetterellaceae</taxon>
        <taxon>Emticicia</taxon>
    </lineage>
</organism>
<sequence length="180" mass="20805">MNITIRKAELRDVDYVFQLQQTNLLQNISSENFGKGFVRVNLSKEKIETIILNNLAVVALEENLLIGYYLMSGIDESDPATEYLRLAMKKCVYNDKSLNTYKVLTGNQACVSNEYRSLGIGKKLFIEICKLAQKRYKLLFGSITKSNNVGYSYNTSFKNSTIVWEDDERWYIVFDLDKDF</sequence>
<comment type="caution">
    <text evidence="1">The sequence shown here is derived from an EMBL/GenBank/DDBJ whole genome shotgun (WGS) entry which is preliminary data.</text>
</comment>
<dbReference type="RefSeq" id="WP_188766646.1">
    <property type="nucleotide sequence ID" value="NZ_BMKK01000005.1"/>
</dbReference>
<proteinExistence type="predicted"/>
<name>A0A917DQP2_9BACT</name>
<reference evidence="1" key="2">
    <citation type="submission" date="2020-09" db="EMBL/GenBank/DDBJ databases">
        <authorList>
            <person name="Sun Q."/>
            <person name="Zhou Y."/>
        </authorList>
    </citation>
    <scope>NUCLEOTIDE SEQUENCE</scope>
    <source>
        <strain evidence="1">CGMCC 1.15958</strain>
    </source>
</reference>
<evidence type="ECO:0000313" key="2">
    <source>
        <dbReference type="Proteomes" id="UP000609064"/>
    </source>
</evidence>
<dbReference type="SUPFAM" id="SSF55729">
    <property type="entry name" value="Acyl-CoA N-acyltransferases (Nat)"/>
    <property type="match status" value="1"/>
</dbReference>
<dbReference type="Proteomes" id="UP000609064">
    <property type="component" value="Unassembled WGS sequence"/>
</dbReference>
<accession>A0A917DQP2</accession>
<keyword evidence="2" id="KW-1185">Reference proteome</keyword>
<gene>
    <name evidence="1" type="ORF">GCM10011514_27150</name>
</gene>
<dbReference type="EMBL" id="BMKK01000005">
    <property type="protein sequence ID" value="GGD61677.1"/>
    <property type="molecule type" value="Genomic_DNA"/>
</dbReference>
<protein>
    <submittedName>
        <fullName evidence="1">Uncharacterized protein</fullName>
    </submittedName>
</protein>
<reference evidence="1" key="1">
    <citation type="journal article" date="2014" name="Int. J. Syst. Evol. Microbiol.">
        <title>Complete genome sequence of Corynebacterium casei LMG S-19264T (=DSM 44701T), isolated from a smear-ripened cheese.</title>
        <authorList>
            <consortium name="US DOE Joint Genome Institute (JGI-PGF)"/>
            <person name="Walter F."/>
            <person name="Albersmeier A."/>
            <person name="Kalinowski J."/>
            <person name="Ruckert C."/>
        </authorList>
    </citation>
    <scope>NUCLEOTIDE SEQUENCE</scope>
    <source>
        <strain evidence="1">CGMCC 1.15958</strain>
    </source>
</reference>
<dbReference type="InterPro" id="IPR016181">
    <property type="entry name" value="Acyl_CoA_acyltransferase"/>
</dbReference>